<dbReference type="Proteomes" id="UP000231962">
    <property type="component" value="Unassembled WGS sequence"/>
</dbReference>
<feature type="transmembrane region" description="Helical" evidence="6">
    <location>
        <begin position="413"/>
        <end position="432"/>
    </location>
</feature>
<dbReference type="PIRSF" id="PIRSF006060">
    <property type="entry name" value="AA_transporter"/>
    <property type="match status" value="1"/>
</dbReference>
<evidence type="ECO:0000256" key="2">
    <source>
        <dbReference type="ARBA" id="ARBA00022475"/>
    </source>
</evidence>
<dbReference type="EMBL" id="NPDY01000001">
    <property type="protein sequence ID" value="PJZ71410.1"/>
    <property type="molecule type" value="Genomic_DNA"/>
</dbReference>
<reference evidence="9 10" key="1">
    <citation type="submission" date="2017-07" db="EMBL/GenBank/DDBJ databases">
        <title>Leptospira spp. isolated from tropical soils.</title>
        <authorList>
            <person name="Thibeaux R."/>
            <person name="Iraola G."/>
            <person name="Ferres I."/>
            <person name="Bierque E."/>
            <person name="Girault D."/>
            <person name="Soupe-Gilbert M.-E."/>
            <person name="Picardeau M."/>
            <person name="Goarant C."/>
        </authorList>
    </citation>
    <scope>NUCLEOTIDE SEQUENCE [LARGE SCALE GENOMIC DNA]</scope>
    <source>
        <strain evidence="8 10">FH1-B-B1</strain>
        <strain evidence="7 9">FH1-B-C1</strain>
    </source>
</reference>
<dbReference type="RefSeq" id="WP_100712382.1">
    <property type="nucleotide sequence ID" value="NZ_NPDY01000001.1"/>
</dbReference>
<feature type="transmembrane region" description="Helical" evidence="6">
    <location>
        <begin position="186"/>
        <end position="206"/>
    </location>
</feature>
<dbReference type="GO" id="GO:0022857">
    <property type="term" value="F:transmembrane transporter activity"/>
    <property type="evidence" value="ECO:0007669"/>
    <property type="project" value="InterPro"/>
</dbReference>
<evidence type="ECO:0000256" key="3">
    <source>
        <dbReference type="ARBA" id="ARBA00022692"/>
    </source>
</evidence>
<feature type="transmembrane region" description="Helical" evidence="6">
    <location>
        <begin position="325"/>
        <end position="344"/>
    </location>
</feature>
<dbReference type="InterPro" id="IPR004757">
    <property type="entry name" value="EtNH_permease"/>
</dbReference>
<comment type="subcellular location">
    <subcellularLocation>
        <location evidence="1">Cell membrane</location>
        <topology evidence="1">Multi-pass membrane protein</topology>
    </subcellularLocation>
</comment>
<dbReference type="Gene3D" id="1.20.1740.10">
    <property type="entry name" value="Amino acid/polyamine transporter I"/>
    <property type="match status" value="1"/>
</dbReference>
<gene>
    <name evidence="8" type="primary">eat</name>
    <name evidence="7" type="ORF">CH360_02615</name>
    <name evidence="8" type="ORF">CH373_02615</name>
</gene>
<keyword evidence="2" id="KW-1003">Cell membrane</keyword>
<dbReference type="AlphaFoldDB" id="A0A2M9ZSE5"/>
<feature type="transmembrane region" description="Helical" evidence="6">
    <location>
        <begin position="275"/>
        <end position="304"/>
    </location>
</feature>
<dbReference type="GO" id="GO:0005886">
    <property type="term" value="C:plasma membrane"/>
    <property type="evidence" value="ECO:0007669"/>
    <property type="project" value="UniProtKB-SubCell"/>
</dbReference>
<feature type="transmembrane region" description="Helical" evidence="6">
    <location>
        <begin position="122"/>
        <end position="138"/>
    </location>
</feature>
<evidence type="ECO:0000256" key="1">
    <source>
        <dbReference type="ARBA" id="ARBA00004651"/>
    </source>
</evidence>
<dbReference type="InterPro" id="IPR002293">
    <property type="entry name" value="AA/rel_permease1"/>
</dbReference>
<evidence type="ECO:0000313" key="8">
    <source>
        <dbReference type="EMBL" id="PJZ74944.1"/>
    </source>
</evidence>
<feature type="transmembrane region" description="Helical" evidence="6">
    <location>
        <begin position="218"/>
        <end position="240"/>
    </location>
</feature>
<feature type="transmembrane region" description="Helical" evidence="6">
    <location>
        <begin position="36"/>
        <end position="56"/>
    </location>
</feature>
<sequence>MKEELEKSLGPWLLWGLGVGYVISGMYFGWNLGLPVGGTLGLGVSTLVVILLYVTFTLSYTELACMIPKAGGAFDYGREALGDRWAYLVGTSQLVEFLFAPPAISAAIGAYFSFFLNGTNPVWISIIVYLLFTTLNIVGVKTAAVFELGITILAVLELLIFSGLTLPHFSWERFAIDPLPNGWSGALASLPFAIWFFLAIEGIANVAEETKNPQRNVLLGFGSALVTLVFLCILIFFSSIGVDGWEAIVYSGNGIDTSDSPLPLALRKIYGQDSWAFHLLVTIGLFGLVASFHGIILAGGRATFEFGRAGFVPKFLGRVHPKFHTPAWALLANTAIGIFSLFIAETSELITLSAIGAVTLYFCSMISFLVLRSKAPEKERPFKVPGAPFVPIVAMTLSFLILLIIAWQHPKLFGVFLLILASGVLWAGKVLFLPKIPG</sequence>
<dbReference type="PANTHER" id="PTHR42770">
    <property type="entry name" value="AMINO ACID TRANSPORTER-RELATED"/>
    <property type="match status" value="1"/>
</dbReference>
<feature type="transmembrane region" description="Helical" evidence="6">
    <location>
        <begin position="350"/>
        <end position="372"/>
    </location>
</feature>
<dbReference type="Proteomes" id="UP000231990">
    <property type="component" value="Unassembled WGS sequence"/>
</dbReference>
<evidence type="ECO:0000256" key="5">
    <source>
        <dbReference type="ARBA" id="ARBA00023136"/>
    </source>
</evidence>
<evidence type="ECO:0000256" key="4">
    <source>
        <dbReference type="ARBA" id="ARBA00022989"/>
    </source>
</evidence>
<comment type="caution">
    <text evidence="8">The sequence shown here is derived from an EMBL/GenBank/DDBJ whole genome shotgun (WGS) entry which is preliminary data.</text>
</comment>
<dbReference type="Pfam" id="PF13520">
    <property type="entry name" value="AA_permease_2"/>
    <property type="match status" value="1"/>
</dbReference>
<name>A0A2M9ZSE5_9LEPT</name>
<keyword evidence="9" id="KW-1185">Reference proteome</keyword>
<dbReference type="EMBL" id="NPDZ01000001">
    <property type="protein sequence ID" value="PJZ74944.1"/>
    <property type="molecule type" value="Genomic_DNA"/>
</dbReference>
<dbReference type="OrthoDB" id="9762947at2"/>
<feature type="transmembrane region" description="Helical" evidence="6">
    <location>
        <begin position="12"/>
        <end position="30"/>
    </location>
</feature>
<evidence type="ECO:0000313" key="9">
    <source>
        <dbReference type="Proteomes" id="UP000231962"/>
    </source>
</evidence>
<evidence type="ECO:0000313" key="10">
    <source>
        <dbReference type="Proteomes" id="UP000231990"/>
    </source>
</evidence>
<feature type="transmembrane region" description="Helical" evidence="6">
    <location>
        <begin position="145"/>
        <end position="166"/>
    </location>
</feature>
<feature type="transmembrane region" description="Helical" evidence="6">
    <location>
        <begin position="384"/>
        <end position="407"/>
    </location>
</feature>
<keyword evidence="4 6" id="KW-1133">Transmembrane helix</keyword>
<organism evidence="8 10">
    <name type="scientific">Leptospira perolatii</name>
    <dbReference type="NCBI Taxonomy" id="2023191"/>
    <lineage>
        <taxon>Bacteria</taxon>
        <taxon>Pseudomonadati</taxon>
        <taxon>Spirochaetota</taxon>
        <taxon>Spirochaetia</taxon>
        <taxon>Leptospirales</taxon>
        <taxon>Leptospiraceae</taxon>
        <taxon>Leptospira</taxon>
    </lineage>
</organism>
<keyword evidence="3 6" id="KW-0812">Transmembrane</keyword>
<evidence type="ECO:0000313" key="7">
    <source>
        <dbReference type="EMBL" id="PJZ71410.1"/>
    </source>
</evidence>
<protein>
    <submittedName>
        <fullName evidence="8">Ethanolamine permease</fullName>
    </submittedName>
</protein>
<keyword evidence="5 6" id="KW-0472">Membrane</keyword>
<dbReference type="NCBIfam" id="TIGR00908">
    <property type="entry name" value="2A0305"/>
    <property type="match status" value="1"/>
</dbReference>
<dbReference type="PANTHER" id="PTHR42770:SF7">
    <property type="entry name" value="MEMBRANE PROTEIN"/>
    <property type="match status" value="1"/>
</dbReference>
<feature type="transmembrane region" description="Helical" evidence="6">
    <location>
        <begin position="94"/>
        <end position="116"/>
    </location>
</feature>
<proteinExistence type="predicted"/>
<evidence type="ECO:0000256" key="6">
    <source>
        <dbReference type="SAM" id="Phobius"/>
    </source>
</evidence>
<accession>A0A2M9ZSE5</accession>
<dbReference type="InterPro" id="IPR050367">
    <property type="entry name" value="APC_superfamily"/>
</dbReference>